<proteinExistence type="predicted"/>
<dbReference type="EMBL" id="UZAM01011560">
    <property type="protein sequence ID" value="VDP16954.1"/>
    <property type="molecule type" value="Genomic_DNA"/>
</dbReference>
<dbReference type="OrthoDB" id="5916217at2759"/>
<reference evidence="3" key="1">
    <citation type="submission" date="2016-06" db="UniProtKB">
        <authorList>
            <consortium name="WormBaseParasite"/>
        </authorList>
    </citation>
    <scope>IDENTIFICATION</scope>
</reference>
<evidence type="ECO:0000313" key="2">
    <source>
        <dbReference type="Proteomes" id="UP000270296"/>
    </source>
</evidence>
<protein>
    <submittedName>
        <fullName evidence="3">Transposase</fullName>
    </submittedName>
</protein>
<accession>A0A183IXQ7</accession>
<dbReference type="WBParaSite" id="SBAD_0000871401-mRNA-1">
    <property type="protein sequence ID" value="SBAD_0000871401-mRNA-1"/>
    <property type="gene ID" value="SBAD_0000871401"/>
</dbReference>
<reference evidence="1 2" key="2">
    <citation type="submission" date="2018-11" db="EMBL/GenBank/DDBJ databases">
        <authorList>
            <consortium name="Pathogen Informatics"/>
        </authorList>
    </citation>
    <scope>NUCLEOTIDE SEQUENCE [LARGE SCALE GENOMIC DNA]</scope>
</reference>
<gene>
    <name evidence="1" type="ORF">SBAD_LOCUS8405</name>
</gene>
<dbReference type="AlphaFoldDB" id="A0A183IXQ7"/>
<name>A0A183IXQ7_9BILA</name>
<organism evidence="3">
    <name type="scientific">Soboliphyme baturini</name>
    <dbReference type="NCBI Taxonomy" id="241478"/>
    <lineage>
        <taxon>Eukaryota</taxon>
        <taxon>Metazoa</taxon>
        <taxon>Ecdysozoa</taxon>
        <taxon>Nematoda</taxon>
        <taxon>Enoplea</taxon>
        <taxon>Dorylaimia</taxon>
        <taxon>Dioctophymatida</taxon>
        <taxon>Dioctophymatoidea</taxon>
        <taxon>Soboliphymatidae</taxon>
        <taxon>Soboliphyme</taxon>
    </lineage>
</organism>
<evidence type="ECO:0000313" key="1">
    <source>
        <dbReference type="EMBL" id="VDP16954.1"/>
    </source>
</evidence>
<keyword evidence="2" id="KW-1185">Reference proteome</keyword>
<evidence type="ECO:0000313" key="3">
    <source>
        <dbReference type="WBParaSite" id="SBAD_0000871401-mRNA-1"/>
    </source>
</evidence>
<sequence length="66" mass="6926">MTAFGGVAGGPPNITANLRRYHCKLCTAVSTIANYTAAAQHLCGLYNAGAVGRRIVTAQQKVSSFR</sequence>
<dbReference type="Proteomes" id="UP000270296">
    <property type="component" value="Unassembled WGS sequence"/>
</dbReference>